<comment type="caution">
    <text evidence="1">The sequence shown here is derived from an EMBL/GenBank/DDBJ whole genome shotgun (WGS) entry which is preliminary data.</text>
</comment>
<dbReference type="Proteomes" id="UP000811609">
    <property type="component" value="Chromosome 3"/>
</dbReference>
<proteinExistence type="predicted"/>
<name>A0A8T1R6U5_CARIL</name>
<evidence type="ECO:0000313" key="2">
    <source>
        <dbReference type="Proteomes" id="UP000811609"/>
    </source>
</evidence>
<gene>
    <name evidence="1" type="ORF">CIPAW_03G253800</name>
</gene>
<evidence type="ECO:0000313" key="1">
    <source>
        <dbReference type="EMBL" id="KAG6662606.1"/>
    </source>
</evidence>
<accession>A0A8T1R6U5</accession>
<protein>
    <submittedName>
        <fullName evidence="1">Uncharacterized protein</fullName>
    </submittedName>
</protein>
<organism evidence="1 2">
    <name type="scientific">Carya illinoinensis</name>
    <name type="common">Pecan</name>
    <dbReference type="NCBI Taxonomy" id="32201"/>
    <lineage>
        <taxon>Eukaryota</taxon>
        <taxon>Viridiplantae</taxon>
        <taxon>Streptophyta</taxon>
        <taxon>Embryophyta</taxon>
        <taxon>Tracheophyta</taxon>
        <taxon>Spermatophyta</taxon>
        <taxon>Magnoliopsida</taxon>
        <taxon>eudicotyledons</taxon>
        <taxon>Gunneridae</taxon>
        <taxon>Pentapetalae</taxon>
        <taxon>rosids</taxon>
        <taxon>fabids</taxon>
        <taxon>Fagales</taxon>
        <taxon>Juglandaceae</taxon>
        <taxon>Carya</taxon>
    </lineage>
</organism>
<keyword evidence="2" id="KW-1185">Reference proteome</keyword>
<dbReference type="EMBL" id="CM031811">
    <property type="protein sequence ID" value="KAG6662606.1"/>
    <property type="molecule type" value="Genomic_DNA"/>
</dbReference>
<reference evidence="1" key="1">
    <citation type="submission" date="2020-12" db="EMBL/GenBank/DDBJ databases">
        <title>WGS assembly of Carya illinoinensis cv. Pawnee.</title>
        <authorList>
            <person name="Platts A."/>
            <person name="Shu S."/>
            <person name="Wright S."/>
            <person name="Barry K."/>
            <person name="Edger P."/>
            <person name="Pires J.C."/>
            <person name="Schmutz J."/>
        </authorList>
    </citation>
    <scope>NUCLEOTIDE SEQUENCE</scope>
    <source>
        <tissue evidence="1">Leaf</tissue>
    </source>
</reference>
<sequence>MICLTEPPRDPRLLQSSVLLREGSFWVDSSSGLGGASVAVTTVVPDDATKIKECS</sequence>
<dbReference type="AlphaFoldDB" id="A0A8T1R6U5"/>